<sequence length="303" mass="34384">MNTAVQEKPPPPIQFISPLPAVIPQSSAIWSANSRQINDGTRYRKSARKSQKRQSSVTPSCEPHIPPEFQDGVGGASMEPTQTILRLERNIKFLKEQHAIVLSSLHKEIEQLKGKTKLVMGEEISDKSNGGVVNDEQNSDGSVSRSSSVSSVEKSMRISDLKRQMAVLEDENRVLLTALSDAKNKNLFLTSRFEQMKIQTSGQQNQRSKPHSSLKHNEIPVMYSQRLDDLDEMLQQQKRENIELQIELNRLKTMIREILSSSKWSSEAYGIARAILQEGNHGHDRKNQRLPRIPLRPHEPQRL</sequence>
<name>T1J6I8_STRMM</name>
<feature type="domain" description="CCDC92/74 N-terminal" evidence="4">
    <location>
        <begin position="84"/>
        <end position="117"/>
    </location>
</feature>
<evidence type="ECO:0000259" key="4">
    <source>
        <dbReference type="Pfam" id="PF14916"/>
    </source>
</evidence>
<dbReference type="InterPro" id="IPR040370">
    <property type="entry name" value="CCDC74A/CCDC74B/CCDC92"/>
</dbReference>
<dbReference type="PANTHER" id="PTHR14882">
    <property type="entry name" value="COILED-COIL DOMAIN-CONTAINING 74A"/>
    <property type="match status" value="1"/>
</dbReference>
<dbReference type="EMBL" id="JH431878">
    <property type="status" value="NOT_ANNOTATED_CDS"/>
    <property type="molecule type" value="Genomic_DNA"/>
</dbReference>
<evidence type="ECO:0000313" key="5">
    <source>
        <dbReference type="EnsemblMetazoa" id="SMAR009260-PA"/>
    </source>
</evidence>
<evidence type="ECO:0000256" key="1">
    <source>
        <dbReference type="ARBA" id="ARBA00023054"/>
    </source>
</evidence>
<protein>
    <recommendedName>
        <fullName evidence="4">CCDC92/74 N-terminal domain-containing protein</fullName>
    </recommendedName>
</protein>
<feature type="compositionally biased region" description="Basic residues" evidence="3">
    <location>
        <begin position="43"/>
        <end position="52"/>
    </location>
</feature>
<accession>T1J6I8</accession>
<reference evidence="6" key="1">
    <citation type="submission" date="2011-05" db="EMBL/GenBank/DDBJ databases">
        <authorList>
            <person name="Richards S.R."/>
            <person name="Qu J."/>
            <person name="Jiang H."/>
            <person name="Jhangiani S.N."/>
            <person name="Agravi P."/>
            <person name="Goodspeed R."/>
            <person name="Gross S."/>
            <person name="Mandapat C."/>
            <person name="Jackson L."/>
            <person name="Mathew T."/>
            <person name="Pu L."/>
            <person name="Thornton R."/>
            <person name="Saada N."/>
            <person name="Wilczek-Boney K.B."/>
            <person name="Lee S."/>
            <person name="Kovar C."/>
            <person name="Wu Y."/>
            <person name="Scherer S.E."/>
            <person name="Worley K.C."/>
            <person name="Muzny D.M."/>
            <person name="Gibbs R."/>
        </authorList>
    </citation>
    <scope>NUCLEOTIDE SEQUENCE</scope>
    <source>
        <strain evidence="6">Brora</strain>
    </source>
</reference>
<dbReference type="Proteomes" id="UP000014500">
    <property type="component" value="Unassembled WGS sequence"/>
</dbReference>
<reference evidence="5" key="2">
    <citation type="submission" date="2015-02" db="UniProtKB">
        <authorList>
            <consortium name="EnsemblMetazoa"/>
        </authorList>
    </citation>
    <scope>IDENTIFICATION</scope>
</reference>
<dbReference type="AlphaFoldDB" id="T1J6I8"/>
<dbReference type="HOGENOM" id="CLU_919251_0_0_1"/>
<feature type="coiled-coil region" evidence="2">
    <location>
        <begin position="158"/>
        <end position="185"/>
    </location>
</feature>
<keyword evidence="1 2" id="KW-0175">Coiled coil</keyword>
<evidence type="ECO:0000256" key="2">
    <source>
        <dbReference type="SAM" id="Coils"/>
    </source>
</evidence>
<dbReference type="Pfam" id="PF14916">
    <property type="entry name" value="CCDC92"/>
    <property type="match status" value="1"/>
</dbReference>
<evidence type="ECO:0000313" key="6">
    <source>
        <dbReference type="Proteomes" id="UP000014500"/>
    </source>
</evidence>
<dbReference type="STRING" id="126957.T1J6I8"/>
<organism evidence="5 6">
    <name type="scientific">Strigamia maritima</name>
    <name type="common">European centipede</name>
    <name type="synonym">Geophilus maritimus</name>
    <dbReference type="NCBI Taxonomy" id="126957"/>
    <lineage>
        <taxon>Eukaryota</taxon>
        <taxon>Metazoa</taxon>
        <taxon>Ecdysozoa</taxon>
        <taxon>Arthropoda</taxon>
        <taxon>Myriapoda</taxon>
        <taxon>Chilopoda</taxon>
        <taxon>Pleurostigmophora</taxon>
        <taxon>Geophilomorpha</taxon>
        <taxon>Linotaeniidae</taxon>
        <taxon>Strigamia</taxon>
    </lineage>
</organism>
<keyword evidence="6" id="KW-1185">Reference proteome</keyword>
<dbReference type="PANTHER" id="PTHR14882:SF1">
    <property type="entry name" value="CCDC92 DOMAIN-CONTAINING PROTEIN"/>
    <property type="match status" value="1"/>
</dbReference>
<feature type="coiled-coil region" evidence="2">
    <location>
        <begin position="227"/>
        <end position="254"/>
    </location>
</feature>
<feature type="region of interest" description="Disordered" evidence="3">
    <location>
        <begin position="279"/>
        <end position="303"/>
    </location>
</feature>
<dbReference type="PhylomeDB" id="T1J6I8"/>
<dbReference type="EnsemblMetazoa" id="SMAR009260-RA">
    <property type="protein sequence ID" value="SMAR009260-PA"/>
    <property type="gene ID" value="SMAR009260"/>
</dbReference>
<proteinExistence type="predicted"/>
<evidence type="ECO:0000256" key="3">
    <source>
        <dbReference type="SAM" id="MobiDB-lite"/>
    </source>
</evidence>
<feature type="region of interest" description="Disordered" evidence="3">
    <location>
        <begin position="33"/>
        <end position="77"/>
    </location>
</feature>
<dbReference type="InterPro" id="IPR039496">
    <property type="entry name" value="CCDC92/74_N"/>
</dbReference>
<feature type="region of interest" description="Disordered" evidence="3">
    <location>
        <begin position="126"/>
        <end position="151"/>
    </location>
</feature>
<feature type="compositionally biased region" description="Low complexity" evidence="3">
    <location>
        <begin position="139"/>
        <end position="151"/>
    </location>
</feature>